<evidence type="ECO:0000313" key="2">
    <source>
        <dbReference type="Proteomes" id="UP000626109"/>
    </source>
</evidence>
<dbReference type="Proteomes" id="UP000626109">
    <property type="component" value="Unassembled WGS sequence"/>
</dbReference>
<sequence length="122" mass="13605">MTHVLTFKKTALSPKQLRTAVALSVKKKPAALMRDRTVKFICGGQTCESTFGVLKDQLRRTSRRQPKTDITAQVSQLSALRLVEAPGLQTVLEAPGSSYRKHCAKTVVNPTLAFVHTDWMYF</sequence>
<proteinExistence type="predicted"/>
<name>A0A813IC74_POLGL</name>
<organism evidence="1 2">
    <name type="scientific">Polarella glacialis</name>
    <name type="common">Dinoflagellate</name>
    <dbReference type="NCBI Taxonomy" id="89957"/>
    <lineage>
        <taxon>Eukaryota</taxon>
        <taxon>Sar</taxon>
        <taxon>Alveolata</taxon>
        <taxon>Dinophyceae</taxon>
        <taxon>Suessiales</taxon>
        <taxon>Suessiaceae</taxon>
        <taxon>Polarella</taxon>
    </lineage>
</organism>
<dbReference type="AlphaFoldDB" id="A0A813IC74"/>
<reference evidence="1" key="1">
    <citation type="submission" date="2021-02" db="EMBL/GenBank/DDBJ databases">
        <authorList>
            <person name="Dougan E. K."/>
            <person name="Rhodes N."/>
            <person name="Thang M."/>
            <person name="Chan C."/>
        </authorList>
    </citation>
    <scope>NUCLEOTIDE SEQUENCE</scope>
</reference>
<accession>A0A813IC74</accession>
<comment type="caution">
    <text evidence="1">The sequence shown here is derived from an EMBL/GenBank/DDBJ whole genome shotgun (WGS) entry which is preliminary data.</text>
</comment>
<evidence type="ECO:0000313" key="1">
    <source>
        <dbReference type="EMBL" id="CAE8648037.1"/>
    </source>
</evidence>
<dbReference type="EMBL" id="CAJNNW010006121">
    <property type="protein sequence ID" value="CAE8648037.1"/>
    <property type="molecule type" value="Genomic_DNA"/>
</dbReference>
<protein>
    <submittedName>
        <fullName evidence="1">Uncharacterized protein</fullName>
    </submittedName>
</protein>
<gene>
    <name evidence="1" type="ORF">PGLA2088_LOCUS6207</name>
</gene>